<sequence length="155" mass="18085">MSDGMHDSRGNDEDVDCVWTSEILATTPVVRNAVVQDLIKFFEEMRRQKPRPHPELNTRTFWDPPLDKCDKVLLRVDRHRNKMQPFNIGLYRVHDRFDTRFVIVMKDGSLKSVAKSSLKPYHELSAAAQNSQQPVVRTEQEETHSPQTLRPMKRS</sequence>
<protein>
    <submittedName>
        <fullName evidence="2">Uncharacterized protein</fullName>
    </submittedName>
</protein>
<evidence type="ECO:0000256" key="1">
    <source>
        <dbReference type="SAM" id="MobiDB-lite"/>
    </source>
</evidence>
<evidence type="ECO:0000313" key="2">
    <source>
        <dbReference type="EMBL" id="CAK8679819.1"/>
    </source>
</evidence>
<feature type="region of interest" description="Disordered" evidence="1">
    <location>
        <begin position="124"/>
        <end position="155"/>
    </location>
</feature>
<organism evidence="2 3">
    <name type="scientific">Clavelina lepadiformis</name>
    <name type="common">Light-bulb sea squirt</name>
    <name type="synonym">Ascidia lepadiformis</name>
    <dbReference type="NCBI Taxonomy" id="159417"/>
    <lineage>
        <taxon>Eukaryota</taxon>
        <taxon>Metazoa</taxon>
        <taxon>Chordata</taxon>
        <taxon>Tunicata</taxon>
        <taxon>Ascidiacea</taxon>
        <taxon>Aplousobranchia</taxon>
        <taxon>Clavelinidae</taxon>
        <taxon>Clavelina</taxon>
    </lineage>
</organism>
<comment type="caution">
    <text evidence="2">The sequence shown here is derived from an EMBL/GenBank/DDBJ whole genome shotgun (WGS) entry which is preliminary data.</text>
</comment>
<name>A0ABP0FMU6_CLALP</name>
<reference evidence="2 3" key="1">
    <citation type="submission" date="2024-02" db="EMBL/GenBank/DDBJ databases">
        <authorList>
            <person name="Daric V."/>
            <person name="Darras S."/>
        </authorList>
    </citation>
    <scope>NUCLEOTIDE SEQUENCE [LARGE SCALE GENOMIC DNA]</scope>
</reference>
<proteinExistence type="predicted"/>
<keyword evidence="3" id="KW-1185">Reference proteome</keyword>
<evidence type="ECO:0000313" key="3">
    <source>
        <dbReference type="Proteomes" id="UP001642483"/>
    </source>
</evidence>
<accession>A0ABP0FMU6</accession>
<dbReference type="EMBL" id="CAWYQH010000068">
    <property type="protein sequence ID" value="CAK8679819.1"/>
    <property type="molecule type" value="Genomic_DNA"/>
</dbReference>
<dbReference type="Proteomes" id="UP001642483">
    <property type="component" value="Unassembled WGS sequence"/>
</dbReference>
<gene>
    <name evidence="2" type="ORF">CVLEPA_LOCUS10071</name>
</gene>